<dbReference type="Proteomes" id="UP001470230">
    <property type="component" value="Unassembled WGS sequence"/>
</dbReference>
<evidence type="ECO:0000313" key="1">
    <source>
        <dbReference type="EMBL" id="KAK8850154.1"/>
    </source>
</evidence>
<keyword evidence="2" id="KW-1185">Reference proteome</keyword>
<name>A0ABR2HNE2_9EUKA</name>
<organism evidence="1 2">
    <name type="scientific">Tritrichomonas musculus</name>
    <dbReference type="NCBI Taxonomy" id="1915356"/>
    <lineage>
        <taxon>Eukaryota</taxon>
        <taxon>Metamonada</taxon>
        <taxon>Parabasalia</taxon>
        <taxon>Tritrichomonadida</taxon>
        <taxon>Tritrichomonadidae</taxon>
        <taxon>Tritrichomonas</taxon>
    </lineage>
</organism>
<gene>
    <name evidence="1" type="ORF">M9Y10_018274</name>
</gene>
<sequence>MENITTASTFPPKHELSQFFSFSIKFPKDLHTIPTSTTADRCSKCGSYLLQSEHLCPICNPMNYFQKKSATFFNSFKFNIKPEKPTQRIFQIIFDLDMPIEELQSFSKILLQEGKKDEFRDIFFSIIFLGCQISFLSCDDDQIQFNFIPTITDYQSFIKPLEYYEKYLIKSIQVAKSYIKSSTDKKAAIENFFNIFQTESTFSEVQDIIYVYSEQFPNQVKYTFHPRFHLIQISEHLSKLNVDFACRFKASFFTSPHCSKSVSNHLVKLLSNEMLLSPHFTIITSPGIIFKDFSGSIQSVSQESDNFVKVELFSSTSQSIPVFTCSKTDKKRYNSSNFFSYQLVLHYFPEFVFIYNDVYIKANSIDQWIQSINRDFFLYAVMQSHASDLLNANIHLNSPWRLINRSLKIGRDFQKFYTYANSIKKFFNELFQSSGQLLNENQKAYILFSFCYGSLFDSITFISAVFGEGSFIVRDDSKFIRICPFVFACETAKIEDANEFLSFMYSIVERRSESQFSALKDFIQSYQRDLQSS</sequence>
<reference evidence="1 2" key="1">
    <citation type="submission" date="2024-04" db="EMBL/GenBank/DDBJ databases">
        <title>Tritrichomonas musculus Genome.</title>
        <authorList>
            <person name="Alves-Ferreira E."/>
            <person name="Grigg M."/>
            <person name="Lorenzi H."/>
            <person name="Galac M."/>
        </authorList>
    </citation>
    <scope>NUCLEOTIDE SEQUENCE [LARGE SCALE GENOMIC DNA]</scope>
    <source>
        <strain evidence="1 2">EAF2021</strain>
    </source>
</reference>
<dbReference type="EMBL" id="JAPFFF010000024">
    <property type="protein sequence ID" value="KAK8850154.1"/>
    <property type="molecule type" value="Genomic_DNA"/>
</dbReference>
<evidence type="ECO:0000313" key="2">
    <source>
        <dbReference type="Proteomes" id="UP001470230"/>
    </source>
</evidence>
<protein>
    <submittedName>
        <fullName evidence="1">Uncharacterized protein</fullName>
    </submittedName>
</protein>
<proteinExistence type="predicted"/>
<accession>A0ABR2HNE2</accession>
<comment type="caution">
    <text evidence="1">The sequence shown here is derived from an EMBL/GenBank/DDBJ whole genome shotgun (WGS) entry which is preliminary data.</text>
</comment>